<accession>A0AAD7HH38</accession>
<reference evidence="1" key="1">
    <citation type="submission" date="2023-03" db="EMBL/GenBank/DDBJ databases">
        <title>Massive genome expansion in bonnet fungi (Mycena s.s.) driven by repeated elements and novel gene families across ecological guilds.</title>
        <authorList>
            <consortium name="Lawrence Berkeley National Laboratory"/>
            <person name="Harder C.B."/>
            <person name="Miyauchi S."/>
            <person name="Viragh M."/>
            <person name="Kuo A."/>
            <person name="Thoen E."/>
            <person name="Andreopoulos B."/>
            <person name="Lu D."/>
            <person name="Skrede I."/>
            <person name="Drula E."/>
            <person name="Henrissat B."/>
            <person name="Morin E."/>
            <person name="Kohler A."/>
            <person name="Barry K."/>
            <person name="LaButti K."/>
            <person name="Morin E."/>
            <person name="Salamov A."/>
            <person name="Lipzen A."/>
            <person name="Mereny Z."/>
            <person name="Hegedus B."/>
            <person name="Baldrian P."/>
            <person name="Stursova M."/>
            <person name="Weitz H."/>
            <person name="Taylor A."/>
            <person name="Grigoriev I.V."/>
            <person name="Nagy L.G."/>
            <person name="Martin F."/>
            <person name="Kauserud H."/>
        </authorList>
    </citation>
    <scope>NUCLEOTIDE SEQUENCE</scope>
    <source>
        <strain evidence="1">CBHHK182m</strain>
    </source>
</reference>
<organism evidence="1 2">
    <name type="scientific">Mycena metata</name>
    <dbReference type="NCBI Taxonomy" id="1033252"/>
    <lineage>
        <taxon>Eukaryota</taxon>
        <taxon>Fungi</taxon>
        <taxon>Dikarya</taxon>
        <taxon>Basidiomycota</taxon>
        <taxon>Agaricomycotina</taxon>
        <taxon>Agaricomycetes</taxon>
        <taxon>Agaricomycetidae</taxon>
        <taxon>Agaricales</taxon>
        <taxon>Marasmiineae</taxon>
        <taxon>Mycenaceae</taxon>
        <taxon>Mycena</taxon>
    </lineage>
</organism>
<comment type="caution">
    <text evidence="1">The sequence shown here is derived from an EMBL/GenBank/DDBJ whole genome shotgun (WGS) entry which is preliminary data.</text>
</comment>
<dbReference type="EMBL" id="JARKIB010000238">
    <property type="protein sequence ID" value="KAJ7720612.1"/>
    <property type="molecule type" value="Genomic_DNA"/>
</dbReference>
<proteinExistence type="predicted"/>
<evidence type="ECO:0000313" key="1">
    <source>
        <dbReference type="EMBL" id="KAJ7720612.1"/>
    </source>
</evidence>
<evidence type="ECO:0000313" key="2">
    <source>
        <dbReference type="Proteomes" id="UP001215598"/>
    </source>
</evidence>
<name>A0AAD7HH38_9AGAR</name>
<sequence length="241" mass="26853">MSTADCQSAAQVRGRLHRHCSILVSRARPFPRPAPLAISFTTVTAKATYRFHNYPKYGKLDSDWFCFGQVAALSHRRHATRRPLPNPGCVYGRERPPASLEEIQKCAEKVRAESGRHAPINSGTPNKSKTKYGYTFFLPILPFGLVHTEGSFHEHKCTDLTGAIHGQDNFVVICDEDVSIERPTSESTTYRNSHRNLGSPMLSPESAFAPRISQTGGCRPGLHCARSDRVLRVYRRSAESS</sequence>
<keyword evidence="2" id="KW-1185">Reference proteome</keyword>
<gene>
    <name evidence="1" type="ORF">B0H16DRAFT_383173</name>
</gene>
<dbReference type="Proteomes" id="UP001215598">
    <property type="component" value="Unassembled WGS sequence"/>
</dbReference>
<protein>
    <submittedName>
        <fullName evidence="1">Uncharacterized protein</fullName>
    </submittedName>
</protein>
<dbReference type="AlphaFoldDB" id="A0AAD7HH38"/>